<protein>
    <submittedName>
        <fullName evidence="2">AlNc14C4G642 protein</fullName>
    </submittedName>
</protein>
<dbReference type="GO" id="GO:0003676">
    <property type="term" value="F:nucleic acid binding"/>
    <property type="evidence" value="ECO:0007669"/>
    <property type="project" value="InterPro"/>
</dbReference>
<dbReference type="InterPro" id="IPR004875">
    <property type="entry name" value="DDE_SF_endonuclease_dom"/>
</dbReference>
<proteinExistence type="predicted"/>
<dbReference type="EMBL" id="FR824049">
    <property type="protein sequence ID" value="CCA14572.1"/>
    <property type="molecule type" value="Genomic_DNA"/>
</dbReference>
<dbReference type="AlphaFoldDB" id="F0W0K0"/>
<feature type="domain" description="DDE-1" evidence="1">
    <location>
        <begin position="2"/>
        <end position="92"/>
    </location>
</feature>
<reference evidence="2" key="2">
    <citation type="submission" date="2011-02" db="EMBL/GenBank/DDBJ databases">
        <authorList>
            <person name="MacLean D."/>
        </authorList>
    </citation>
    <scope>NUCLEOTIDE SEQUENCE</scope>
</reference>
<evidence type="ECO:0000259" key="1">
    <source>
        <dbReference type="Pfam" id="PF03184"/>
    </source>
</evidence>
<sequence>MNQVMFVKWLEHFIASVRSSVAQPLLLIYDGCAIHCSARIVKKAIDMKIILILLSPNATHILQSLDVFVLKPFKFSMRLAMGCFMIDEDASNLTKNRQSHKHQARGKMVCLPGAR</sequence>
<dbReference type="HOGENOM" id="CLU_2113485_0_0_1"/>
<accession>F0W0K0</accession>
<dbReference type="Pfam" id="PF03184">
    <property type="entry name" value="DDE_1"/>
    <property type="match status" value="1"/>
</dbReference>
<reference evidence="2" key="1">
    <citation type="journal article" date="2011" name="PLoS Biol.">
        <title>Gene gain and loss during evolution of obligate parasitism in the white rust pathogen of Arabidopsis thaliana.</title>
        <authorList>
            <person name="Kemen E."/>
            <person name="Gardiner A."/>
            <person name="Schultz-Larsen T."/>
            <person name="Kemen A.C."/>
            <person name="Balmuth A.L."/>
            <person name="Robert-Seilaniantz A."/>
            <person name="Bailey K."/>
            <person name="Holub E."/>
            <person name="Studholme D.J."/>
            <person name="Maclean D."/>
            <person name="Jones J.D."/>
        </authorList>
    </citation>
    <scope>NUCLEOTIDE SEQUENCE</scope>
</reference>
<gene>
    <name evidence="2" type="primary">AlNc14C4G642</name>
    <name evidence="2" type="ORF">ALNC14_007150</name>
</gene>
<organism evidence="2">
    <name type="scientific">Albugo laibachii Nc14</name>
    <dbReference type="NCBI Taxonomy" id="890382"/>
    <lineage>
        <taxon>Eukaryota</taxon>
        <taxon>Sar</taxon>
        <taxon>Stramenopiles</taxon>
        <taxon>Oomycota</taxon>
        <taxon>Peronosporomycetes</taxon>
        <taxon>Albuginales</taxon>
        <taxon>Albuginaceae</taxon>
        <taxon>Albugo</taxon>
    </lineage>
</organism>
<name>F0W0K0_9STRA</name>
<evidence type="ECO:0000313" key="2">
    <source>
        <dbReference type="EMBL" id="CCA14572.1"/>
    </source>
</evidence>